<reference evidence="2" key="2">
    <citation type="journal article" date="2014" name="ISME J.">
        <title>Microbial stratification in low pH oxic and suboxic macroscopic growths along an acid mine drainage.</title>
        <authorList>
            <person name="Mendez-Garcia C."/>
            <person name="Mesa V."/>
            <person name="Sprenger R.R."/>
            <person name="Richter M."/>
            <person name="Diez M.S."/>
            <person name="Solano J."/>
            <person name="Bargiela R."/>
            <person name="Golyshina O.V."/>
            <person name="Manteca A."/>
            <person name="Ramos J.L."/>
            <person name="Gallego J.R."/>
            <person name="Llorente I."/>
            <person name="Martins Dos Santos V.A."/>
            <person name="Jensen O.N."/>
            <person name="Pelaez A.I."/>
            <person name="Sanchez J."/>
            <person name="Ferrer M."/>
        </authorList>
    </citation>
    <scope>NUCLEOTIDE SEQUENCE</scope>
</reference>
<dbReference type="InterPro" id="IPR002525">
    <property type="entry name" value="Transp_IS110-like_N"/>
</dbReference>
<organism evidence="2">
    <name type="scientific">mine drainage metagenome</name>
    <dbReference type="NCBI Taxonomy" id="410659"/>
    <lineage>
        <taxon>unclassified sequences</taxon>
        <taxon>metagenomes</taxon>
        <taxon>ecological metagenomes</taxon>
    </lineage>
</organism>
<sequence length="170" mass="19488">MEANTYVGLDVHRKTVVATAMDPMGRSIRHSTFGPTRQELTDFLSEIPGTKKVVLEACSFWERYYEAAVSTGAEVVVSHPLKTRLIAEASLKTDRVDSEALANLLRLNSIPLTYIPPPEIRALRHLVLERLFYTRKRTAFLNHIYARLAQRDIHYESGVLQHKRVRAQFR</sequence>
<feature type="domain" description="Transposase IS110-like N-terminal" evidence="1">
    <location>
        <begin position="7"/>
        <end position="149"/>
    </location>
</feature>
<dbReference type="PANTHER" id="PTHR33055">
    <property type="entry name" value="TRANSPOSASE FOR INSERTION SEQUENCE ELEMENT IS1111A"/>
    <property type="match status" value="1"/>
</dbReference>
<dbReference type="Pfam" id="PF01548">
    <property type="entry name" value="DEDD_Tnp_IS110"/>
    <property type="match status" value="1"/>
</dbReference>
<protein>
    <submittedName>
        <fullName evidence="2">Transposase, IS110 family</fullName>
    </submittedName>
</protein>
<comment type="caution">
    <text evidence="2">The sequence shown here is derived from an EMBL/GenBank/DDBJ whole genome shotgun (WGS) entry which is preliminary data.</text>
</comment>
<dbReference type="GO" id="GO:0003677">
    <property type="term" value="F:DNA binding"/>
    <property type="evidence" value="ECO:0007669"/>
    <property type="project" value="InterPro"/>
</dbReference>
<dbReference type="AlphaFoldDB" id="T1B5H5"/>
<dbReference type="InterPro" id="IPR047650">
    <property type="entry name" value="Transpos_IS110"/>
</dbReference>
<accession>T1B5H5</accession>
<evidence type="ECO:0000313" key="2">
    <source>
        <dbReference type="EMBL" id="EQD65202.1"/>
    </source>
</evidence>
<dbReference type="EMBL" id="AUZY01004086">
    <property type="protein sequence ID" value="EQD65202.1"/>
    <property type="molecule type" value="Genomic_DNA"/>
</dbReference>
<gene>
    <name evidence="2" type="ORF">B1B_06446</name>
</gene>
<proteinExistence type="predicted"/>
<feature type="non-terminal residue" evidence="2">
    <location>
        <position position="170"/>
    </location>
</feature>
<reference evidence="2" key="1">
    <citation type="submission" date="2013-08" db="EMBL/GenBank/DDBJ databases">
        <authorList>
            <person name="Mendez C."/>
            <person name="Richter M."/>
            <person name="Ferrer M."/>
            <person name="Sanchez J."/>
        </authorList>
    </citation>
    <scope>NUCLEOTIDE SEQUENCE</scope>
</reference>
<name>T1B5H5_9ZZZZ</name>
<dbReference type="GO" id="GO:0004803">
    <property type="term" value="F:transposase activity"/>
    <property type="evidence" value="ECO:0007669"/>
    <property type="project" value="InterPro"/>
</dbReference>
<dbReference type="GO" id="GO:0006313">
    <property type="term" value="P:DNA transposition"/>
    <property type="evidence" value="ECO:0007669"/>
    <property type="project" value="InterPro"/>
</dbReference>
<evidence type="ECO:0000259" key="1">
    <source>
        <dbReference type="Pfam" id="PF01548"/>
    </source>
</evidence>